<dbReference type="Proteomes" id="UP000583929">
    <property type="component" value="Unassembled WGS sequence"/>
</dbReference>
<dbReference type="Pfam" id="PF08268">
    <property type="entry name" value="FBA_3"/>
    <property type="match status" value="1"/>
</dbReference>
<protein>
    <recommendedName>
        <fullName evidence="1">F-box domain-containing protein</fullName>
    </recommendedName>
</protein>
<proteinExistence type="predicted"/>
<dbReference type="PROSITE" id="PS50181">
    <property type="entry name" value="FBOX"/>
    <property type="match status" value="1"/>
</dbReference>
<feature type="domain" description="F-box" evidence="1">
    <location>
        <begin position="7"/>
        <end position="56"/>
    </location>
</feature>
<dbReference type="SUPFAM" id="SSF81383">
    <property type="entry name" value="F-box domain"/>
    <property type="match status" value="1"/>
</dbReference>
<comment type="caution">
    <text evidence="2">The sequence shown here is derived from an EMBL/GenBank/DDBJ whole genome shotgun (WGS) entry which is preliminary data.</text>
</comment>
<dbReference type="InterPro" id="IPR017451">
    <property type="entry name" value="F-box-assoc_interact_dom"/>
</dbReference>
<evidence type="ECO:0000313" key="3">
    <source>
        <dbReference type="EMBL" id="KAF4350383.1"/>
    </source>
</evidence>
<organism evidence="2 4">
    <name type="scientific">Cannabis sativa</name>
    <name type="common">Hemp</name>
    <name type="synonym">Marijuana</name>
    <dbReference type="NCBI Taxonomy" id="3483"/>
    <lineage>
        <taxon>Eukaryota</taxon>
        <taxon>Viridiplantae</taxon>
        <taxon>Streptophyta</taxon>
        <taxon>Embryophyta</taxon>
        <taxon>Tracheophyta</taxon>
        <taxon>Spermatophyta</taxon>
        <taxon>Magnoliopsida</taxon>
        <taxon>eudicotyledons</taxon>
        <taxon>Gunneridae</taxon>
        <taxon>Pentapetalae</taxon>
        <taxon>rosids</taxon>
        <taxon>fabids</taxon>
        <taxon>Rosales</taxon>
        <taxon>Cannabaceae</taxon>
        <taxon>Cannabis</taxon>
    </lineage>
</organism>
<name>A0A7J6DUA2_CANSA</name>
<dbReference type="EMBL" id="JAATIQ010000601">
    <property type="protein sequence ID" value="KAF4350383.1"/>
    <property type="molecule type" value="Genomic_DNA"/>
</dbReference>
<evidence type="ECO:0000313" key="5">
    <source>
        <dbReference type="Proteomes" id="UP000583929"/>
    </source>
</evidence>
<dbReference type="InterPro" id="IPR013187">
    <property type="entry name" value="F-box-assoc_dom_typ3"/>
</dbReference>
<reference evidence="4 5" key="1">
    <citation type="journal article" date="2020" name="bioRxiv">
        <title>Sequence and annotation of 42 cannabis genomes reveals extensive copy number variation in cannabinoid synthesis and pathogen resistance genes.</title>
        <authorList>
            <person name="Mckernan K.J."/>
            <person name="Helbert Y."/>
            <person name="Kane L.T."/>
            <person name="Ebling H."/>
            <person name="Zhang L."/>
            <person name="Liu B."/>
            <person name="Eaton Z."/>
            <person name="Mclaughlin S."/>
            <person name="Kingan S."/>
            <person name="Baybayan P."/>
            <person name="Concepcion G."/>
            <person name="Jordan M."/>
            <person name="Riva A."/>
            <person name="Barbazuk W."/>
            <person name="Harkins T."/>
        </authorList>
    </citation>
    <scope>NUCLEOTIDE SEQUENCE [LARGE SCALE GENOMIC DNA]</scope>
    <source>
        <strain evidence="4 5">cv. Jamaican Lion 4</strain>
        <strain evidence="3">Father</strain>
        <strain evidence="2">Mother</strain>
        <tissue evidence="2">Leaf</tissue>
    </source>
</reference>
<keyword evidence="5" id="KW-1185">Reference proteome</keyword>
<gene>
    <name evidence="2" type="ORF">F8388_019642</name>
    <name evidence="3" type="ORF">G4B88_030901</name>
</gene>
<dbReference type="InterPro" id="IPR050796">
    <property type="entry name" value="SCF_F-box_component"/>
</dbReference>
<evidence type="ECO:0000313" key="2">
    <source>
        <dbReference type="EMBL" id="KAF4349682.1"/>
    </source>
</evidence>
<dbReference type="Pfam" id="PF00646">
    <property type="entry name" value="F-box"/>
    <property type="match status" value="1"/>
</dbReference>
<dbReference type="EMBL" id="JAATIP010000389">
    <property type="protein sequence ID" value="KAF4349682.1"/>
    <property type="molecule type" value="Genomic_DNA"/>
</dbReference>
<evidence type="ECO:0000259" key="1">
    <source>
        <dbReference type="PROSITE" id="PS50181"/>
    </source>
</evidence>
<dbReference type="InterPro" id="IPR036047">
    <property type="entry name" value="F-box-like_dom_sf"/>
</dbReference>
<dbReference type="AlphaFoldDB" id="A0A7J6DUA2"/>
<dbReference type="PANTHER" id="PTHR31672:SF13">
    <property type="entry name" value="F-BOX PROTEIN CPR30-LIKE"/>
    <property type="match status" value="1"/>
</dbReference>
<sequence>MIIVAEMVRLCDLPKEIIEKIMLWAPADSVFQFKFVNKFWYSLISGLINNPEFVSKHLLITKNQSTTSLLFNLPSPHVDHRLITFPLLTITYNDDDDDDDDDDGKKDHFIASTEACSVPLICNRLLNKTHEEDEDDDEDFSVILIPDARYKDMNQWREAYVCDGLILLVNKFWTMVLCNPALKEFMVLPRPYNNTFQSALPAIVFGFDPVSNDYKCVAVWCSYEGLKVEVYTLGSNSWREINTHEDIWDDIQDEMTEVEELYDGLCWGGVCYWLVKDPSGEDDNMILSFNLSNEELQLFHVPDLEALGIECGYWLHLSVWNDSVMMCLTTENLIIHIFRMDEAEEDSCTEYDVKVGPIHNHHKVLPYWKNDEILMSIWKEDDMTNLKLVYCNIFTQQMRDVCDMDKSILDSSVCSYVKSLVSIRRGGENDELPDDYCVLDL</sequence>
<dbReference type="InterPro" id="IPR001810">
    <property type="entry name" value="F-box_dom"/>
</dbReference>
<dbReference type="Proteomes" id="UP000525078">
    <property type="component" value="Unassembled WGS sequence"/>
</dbReference>
<evidence type="ECO:0000313" key="4">
    <source>
        <dbReference type="Proteomes" id="UP000525078"/>
    </source>
</evidence>
<dbReference type="NCBIfam" id="TIGR01640">
    <property type="entry name" value="F_box_assoc_1"/>
    <property type="match status" value="1"/>
</dbReference>
<dbReference type="PANTHER" id="PTHR31672">
    <property type="entry name" value="BNACNNG10540D PROTEIN"/>
    <property type="match status" value="1"/>
</dbReference>
<accession>A0A7J6DUA2</accession>